<dbReference type="EMBL" id="WHUW01000009">
    <property type="protein sequence ID" value="KAF8442061.1"/>
    <property type="molecule type" value="Genomic_DNA"/>
</dbReference>
<dbReference type="Proteomes" id="UP001194468">
    <property type="component" value="Unassembled WGS sequence"/>
</dbReference>
<gene>
    <name evidence="2" type="ORF">L210DRAFT_3629771</name>
</gene>
<evidence type="ECO:0000256" key="1">
    <source>
        <dbReference type="SAM" id="Phobius"/>
    </source>
</evidence>
<dbReference type="AlphaFoldDB" id="A0AAD4GFI3"/>
<evidence type="ECO:0000313" key="2">
    <source>
        <dbReference type="EMBL" id="KAF8442061.1"/>
    </source>
</evidence>
<reference evidence="2" key="1">
    <citation type="submission" date="2019-10" db="EMBL/GenBank/DDBJ databases">
        <authorList>
            <consortium name="DOE Joint Genome Institute"/>
            <person name="Kuo A."/>
            <person name="Miyauchi S."/>
            <person name="Kiss E."/>
            <person name="Drula E."/>
            <person name="Kohler A."/>
            <person name="Sanchez-Garcia M."/>
            <person name="Andreopoulos B."/>
            <person name="Barry K.W."/>
            <person name="Bonito G."/>
            <person name="Buee M."/>
            <person name="Carver A."/>
            <person name="Chen C."/>
            <person name="Cichocki N."/>
            <person name="Clum A."/>
            <person name="Culley D."/>
            <person name="Crous P.W."/>
            <person name="Fauchery L."/>
            <person name="Girlanda M."/>
            <person name="Hayes R."/>
            <person name="Keri Z."/>
            <person name="LaButti K."/>
            <person name="Lipzen A."/>
            <person name="Lombard V."/>
            <person name="Magnuson J."/>
            <person name="Maillard F."/>
            <person name="Morin E."/>
            <person name="Murat C."/>
            <person name="Nolan M."/>
            <person name="Ohm R."/>
            <person name="Pangilinan J."/>
            <person name="Pereira M."/>
            <person name="Perotto S."/>
            <person name="Peter M."/>
            <person name="Riley R."/>
            <person name="Sitrit Y."/>
            <person name="Stielow B."/>
            <person name="Szollosi G."/>
            <person name="Zifcakova L."/>
            <person name="Stursova M."/>
            <person name="Spatafora J.W."/>
            <person name="Tedersoo L."/>
            <person name="Vaario L.-M."/>
            <person name="Yamada A."/>
            <person name="Yan M."/>
            <person name="Wang P."/>
            <person name="Xu J."/>
            <person name="Bruns T."/>
            <person name="Baldrian P."/>
            <person name="Vilgalys R."/>
            <person name="Henrissat B."/>
            <person name="Grigoriev I.V."/>
            <person name="Hibbett D."/>
            <person name="Nagy L.G."/>
            <person name="Martin F.M."/>
        </authorList>
    </citation>
    <scope>NUCLEOTIDE SEQUENCE</scope>
    <source>
        <strain evidence="2">BED1</strain>
    </source>
</reference>
<keyword evidence="1" id="KW-0812">Transmembrane</keyword>
<proteinExistence type="predicted"/>
<organism evidence="2 3">
    <name type="scientific">Boletus edulis BED1</name>
    <dbReference type="NCBI Taxonomy" id="1328754"/>
    <lineage>
        <taxon>Eukaryota</taxon>
        <taxon>Fungi</taxon>
        <taxon>Dikarya</taxon>
        <taxon>Basidiomycota</taxon>
        <taxon>Agaricomycotina</taxon>
        <taxon>Agaricomycetes</taxon>
        <taxon>Agaricomycetidae</taxon>
        <taxon>Boletales</taxon>
        <taxon>Boletineae</taxon>
        <taxon>Boletaceae</taxon>
        <taxon>Boletoideae</taxon>
        <taxon>Boletus</taxon>
    </lineage>
</organism>
<protein>
    <submittedName>
        <fullName evidence="2">Uncharacterized protein</fullName>
    </submittedName>
</protein>
<accession>A0AAD4GFI3</accession>
<feature type="transmembrane region" description="Helical" evidence="1">
    <location>
        <begin position="20"/>
        <end position="43"/>
    </location>
</feature>
<feature type="transmembrane region" description="Helical" evidence="1">
    <location>
        <begin position="49"/>
        <end position="72"/>
    </location>
</feature>
<evidence type="ECO:0000313" key="3">
    <source>
        <dbReference type="Proteomes" id="UP001194468"/>
    </source>
</evidence>
<name>A0AAD4GFI3_BOLED</name>
<comment type="caution">
    <text evidence="2">The sequence shown here is derived from an EMBL/GenBank/DDBJ whole genome shotgun (WGS) entry which is preliminary data.</text>
</comment>
<keyword evidence="3" id="KW-1185">Reference proteome</keyword>
<keyword evidence="1" id="KW-0472">Membrane</keyword>
<feature type="non-terminal residue" evidence="2">
    <location>
        <position position="1"/>
    </location>
</feature>
<reference evidence="2" key="2">
    <citation type="journal article" date="2020" name="Nat. Commun.">
        <title>Large-scale genome sequencing of mycorrhizal fungi provides insights into the early evolution of symbiotic traits.</title>
        <authorList>
            <person name="Miyauchi S."/>
            <person name="Kiss E."/>
            <person name="Kuo A."/>
            <person name="Drula E."/>
            <person name="Kohler A."/>
            <person name="Sanchez-Garcia M."/>
            <person name="Morin E."/>
            <person name="Andreopoulos B."/>
            <person name="Barry K.W."/>
            <person name="Bonito G."/>
            <person name="Buee M."/>
            <person name="Carver A."/>
            <person name="Chen C."/>
            <person name="Cichocki N."/>
            <person name="Clum A."/>
            <person name="Culley D."/>
            <person name="Crous P.W."/>
            <person name="Fauchery L."/>
            <person name="Girlanda M."/>
            <person name="Hayes R.D."/>
            <person name="Keri Z."/>
            <person name="LaButti K."/>
            <person name="Lipzen A."/>
            <person name="Lombard V."/>
            <person name="Magnuson J."/>
            <person name="Maillard F."/>
            <person name="Murat C."/>
            <person name="Nolan M."/>
            <person name="Ohm R.A."/>
            <person name="Pangilinan J."/>
            <person name="Pereira M.F."/>
            <person name="Perotto S."/>
            <person name="Peter M."/>
            <person name="Pfister S."/>
            <person name="Riley R."/>
            <person name="Sitrit Y."/>
            <person name="Stielow J.B."/>
            <person name="Szollosi G."/>
            <person name="Zifcakova L."/>
            <person name="Stursova M."/>
            <person name="Spatafora J.W."/>
            <person name="Tedersoo L."/>
            <person name="Vaario L.M."/>
            <person name="Yamada A."/>
            <person name="Yan M."/>
            <person name="Wang P."/>
            <person name="Xu J."/>
            <person name="Bruns T."/>
            <person name="Baldrian P."/>
            <person name="Vilgalys R."/>
            <person name="Dunand C."/>
            <person name="Henrissat B."/>
            <person name="Grigoriev I.V."/>
            <person name="Hibbett D."/>
            <person name="Nagy L.G."/>
            <person name="Martin F.M."/>
        </authorList>
    </citation>
    <scope>NUCLEOTIDE SEQUENCE</scope>
    <source>
        <strain evidence="2">BED1</strain>
    </source>
</reference>
<keyword evidence="1" id="KW-1133">Transmembrane helix</keyword>
<sequence>MRLMEKHLGQEHAAPYFSTVMLLVESMLPYSLAGIALLGSFVAGSPAALTILLVFGFMMCISPHILILRVAAGRAWREETIKSLQSLVMFAPEHGDTSSLGNSYGMGSVAHLESLPDVFPLARMTK</sequence>